<name>A0A5M8P2V8_9BACT</name>
<protein>
    <recommendedName>
        <fullName evidence="5 14">Adenine DNA glycosylase</fullName>
        <ecNumber evidence="4 14">3.2.2.31</ecNumber>
    </recommendedName>
</protein>
<keyword evidence="8 14" id="KW-0227">DNA damage</keyword>
<comment type="cofactor">
    <cofactor evidence="14">
        <name>[4Fe-4S] cluster</name>
        <dbReference type="ChEBI" id="CHEBI:49883"/>
    </cofactor>
    <text evidence="14">Binds 1 [4Fe-4S] cluster.</text>
</comment>
<keyword evidence="11" id="KW-0411">Iron-sulfur</keyword>
<dbReference type="SMART" id="SM00478">
    <property type="entry name" value="ENDO3c"/>
    <property type="match status" value="1"/>
</dbReference>
<dbReference type="Gene3D" id="3.90.79.10">
    <property type="entry name" value="Nucleoside Triphosphate Pyrophosphohydrolase"/>
    <property type="match status" value="1"/>
</dbReference>
<accession>A0A5M8P2V8</accession>
<comment type="function">
    <text evidence="2">Adenine glycosylase active on G-A mispairs. MutY also corrects error-prone DNA synthesis past GO lesions which are due to the oxidatively damaged form of guanine: 7,8-dihydro-8-oxoguanine (8-oxo-dGTP).</text>
</comment>
<dbReference type="GO" id="GO:0035485">
    <property type="term" value="F:adenine/guanine mispair binding"/>
    <property type="evidence" value="ECO:0007669"/>
    <property type="project" value="TreeGrafter"/>
</dbReference>
<dbReference type="InterPro" id="IPR011257">
    <property type="entry name" value="DNA_glycosylase"/>
</dbReference>
<evidence type="ECO:0000259" key="15">
    <source>
        <dbReference type="SMART" id="SM00478"/>
    </source>
</evidence>
<evidence type="ECO:0000256" key="8">
    <source>
        <dbReference type="ARBA" id="ARBA00022763"/>
    </source>
</evidence>
<dbReference type="EMBL" id="SNRX01000006">
    <property type="protein sequence ID" value="KAA6302734.1"/>
    <property type="molecule type" value="Genomic_DNA"/>
</dbReference>
<evidence type="ECO:0000256" key="7">
    <source>
        <dbReference type="ARBA" id="ARBA00022723"/>
    </source>
</evidence>
<dbReference type="Pfam" id="PF00730">
    <property type="entry name" value="HhH-GPD"/>
    <property type="match status" value="1"/>
</dbReference>
<dbReference type="InterPro" id="IPR003265">
    <property type="entry name" value="HhH-GPD_domain"/>
</dbReference>
<gene>
    <name evidence="16" type="ORF">EZS26_001241</name>
</gene>
<dbReference type="Pfam" id="PF14815">
    <property type="entry name" value="NUDIX_4"/>
    <property type="match status" value="1"/>
</dbReference>
<dbReference type="Gene3D" id="1.10.340.30">
    <property type="entry name" value="Hypothetical protein, domain 2"/>
    <property type="match status" value="1"/>
</dbReference>
<evidence type="ECO:0000256" key="2">
    <source>
        <dbReference type="ARBA" id="ARBA00002933"/>
    </source>
</evidence>
<evidence type="ECO:0000256" key="4">
    <source>
        <dbReference type="ARBA" id="ARBA00012045"/>
    </source>
</evidence>
<dbReference type="SUPFAM" id="SSF55811">
    <property type="entry name" value="Nudix"/>
    <property type="match status" value="1"/>
</dbReference>
<evidence type="ECO:0000256" key="10">
    <source>
        <dbReference type="ARBA" id="ARBA00023004"/>
    </source>
</evidence>
<evidence type="ECO:0000256" key="5">
    <source>
        <dbReference type="ARBA" id="ARBA00022023"/>
    </source>
</evidence>
<dbReference type="GO" id="GO:0006298">
    <property type="term" value="P:mismatch repair"/>
    <property type="evidence" value="ECO:0007669"/>
    <property type="project" value="TreeGrafter"/>
</dbReference>
<comment type="similarity">
    <text evidence="3 14">Belongs to the Nth/MutY family.</text>
</comment>
<reference evidence="16 17" key="1">
    <citation type="submission" date="2019-03" db="EMBL/GenBank/DDBJ databases">
        <title>Single cell metagenomics reveals metabolic interactions within the superorganism composed of flagellate Streblomastix strix and complex community of Bacteroidetes bacteria on its surface.</title>
        <authorList>
            <person name="Treitli S.C."/>
            <person name="Kolisko M."/>
            <person name="Husnik F."/>
            <person name="Keeling P."/>
            <person name="Hampl V."/>
        </authorList>
    </citation>
    <scope>NUCLEOTIDE SEQUENCE [LARGE SCALE GENOMIC DNA]</scope>
    <source>
        <strain evidence="16">St1</strain>
    </source>
</reference>
<keyword evidence="9 16" id="KW-0378">Hydrolase</keyword>
<dbReference type="GO" id="GO:0051539">
    <property type="term" value="F:4 iron, 4 sulfur cluster binding"/>
    <property type="evidence" value="ECO:0007669"/>
    <property type="project" value="UniProtKB-UniRule"/>
</dbReference>
<dbReference type="InterPro" id="IPR029119">
    <property type="entry name" value="MutY_C"/>
</dbReference>
<dbReference type="PANTHER" id="PTHR42944">
    <property type="entry name" value="ADENINE DNA GLYCOSYLASE"/>
    <property type="match status" value="1"/>
</dbReference>
<dbReference type="AlphaFoldDB" id="A0A5M8P2V8"/>
<evidence type="ECO:0000256" key="11">
    <source>
        <dbReference type="ARBA" id="ARBA00023014"/>
    </source>
</evidence>
<organism evidence="16 17">
    <name type="scientific">Candidatus Ordinivivax streblomastigis</name>
    <dbReference type="NCBI Taxonomy" id="2540710"/>
    <lineage>
        <taxon>Bacteria</taxon>
        <taxon>Pseudomonadati</taxon>
        <taxon>Bacteroidota</taxon>
        <taxon>Bacteroidia</taxon>
        <taxon>Bacteroidales</taxon>
        <taxon>Candidatus Ordinivivax</taxon>
    </lineage>
</organism>
<dbReference type="GO" id="GO:0046872">
    <property type="term" value="F:metal ion binding"/>
    <property type="evidence" value="ECO:0007669"/>
    <property type="project" value="UniProtKB-UniRule"/>
</dbReference>
<evidence type="ECO:0000313" key="17">
    <source>
        <dbReference type="Proteomes" id="UP000324575"/>
    </source>
</evidence>
<evidence type="ECO:0000256" key="13">
    <source>
        <dbReference type="ARBA" id="ARBA00023295"/>
    </source>
</evidence>
<dbReference type="CDD" id="cd00056">
    <property type="entry name" value="ENDO3c"/>
    <property type="match status" value="1"/>
</dbReference>
<dbReference type="InterPro" id="IPR005760">
    <property type="entry name" value="A/G_AdeGlyc_MutY"/>
</dbReference>
<evidence type="ECO:0000256" key="3">
    <source>
        <dbReference type="ARBA" id="ARBA00008343"/>
    </source>
</evidence>
<sequence>MDKFNSIGEKLMDWYSQNQRILPWRNTNDPYKIWISEIILQQTRVIQGLEYYNRFIQRFPTVIALAEANEQEVLKYWQGLGYYSRARNLHFSAQMIVNEYNSNFPKDYQAILHLKGIGEYTAAAIVSFAWNMPYPVVDGNVFRFLSRLFAIDEPVDTGKGKKYFTELCAELMDQSRAGTFNQAIMEFGALQCVPASPDCSVCPFQAECLAYAKKTVALYPVKQNKTRTKDLYLYYFHICDSDSLYIRQRTEKGIWQNLYEFPLIESEIPLSFNQLVKMPSFQKWFPQGRYYDFQLVIEHRKHVLSHRILHTTFYKVALGECPKSLDAFTKIPMSDMEQYPVHRLMQILLQSLGQDSD</sequence>
<keyword evidence="13 14" id="KW-0326">Glycosidase</keyword>
<comment type="catalytic activity">
    <reaction evidence="1 14">
        <text>Hydrolyzes free adenine bases from 7,8-dihydro-8-oxoguanine:adenine mismatched double-stranded DNA, leaving an apurinic site.</text>
        <dbReference type="EC" id="3.2.2.31"/>
    </reaction>
</comment>
<keyword evidence="6" id="KW-0004">4Fe-4S</keyword>
<dbReference type="EC" id="3.2.2.31" evidence="4 14"/>
<dbReference type="Proteomes" id="UP000324575">
    <property type="component" value="Unassembled WGS sequence"/>
</dbReference>
<dbReference type="GO" id="GO:0034039">
    <property type="term" value="F:8-oxo-7,8-dihydroguanine DNA N-glycosylase activity"/>
    <property type="evidence" value="ECO:0007669"/>
    <property type="project" value="TreeGrafter"/>
</dbReference>
<comment type="caution">
    <text evidence="16">The sequence shown here is derived from an EMBL/GenBank/DDBJ whole genome shotgun (WGS) entry which is preliminary data.</text>
</comment>
<dbReference type="Gene3D" id="1.10.1670.10">
    <property type="entry name" value="Helix-hairpin-Helix base-excision DNA repair enzymes (C-terminal)"/>
    <property type="match status" value="1"/>
</dbReference>
<dbReference type="InterPro" id="IPR015797">
    <property type="entry name" value="NUDIX_hydrolase-like_dom_sf"/>
</dbReference>
<evidence type="ECO:0000256" key="14">
    <source>
        <dbReference type="RuleBase" id="RU365096"/>
    </source>
</evidence>
<proteinExistence type="inferred from homology"/>
<dbReference type="InterPro" id="IPR044298">
    <property type="entry name" value="MIG/MutY"/>
</dbReference>
<evidence type="ECO:0000256" key="9">
    <source>
        <dbReference type="ARBA" id="ARBA00022801"/>
    </source>
</evidence>
<feature type="domain" description="HhH-GPD" evidence="15">
    <location>
        <begin position="39"/>
        <end position="190"/>
    </location>
</feature>
<dbReference type="SUPFAM" id="SSF48150">
    <property type="entry name" value="DNA-glycosylase"/>
    <property type="match status" value="1"/>
</dbReference>
<evidence type="ECO:0000256" key="1">
    <source>
        <dbReference type="ARBA" id="ARBA00000843"/>
    </source>
</evidence>
<dbReference type="GO" id="GO:0032357">
    <property type="term" value="F:oxidized purine DNA binding"/>
    <property type="evidence" value="ECO:0007669"/>
    <property type="project" value="TreeGrafter"/>
</dbReference>
<keyword evidence="7" id="KW-0479">Metal-binding</keyword>
<dbReference type="PANTHER" id="PTHR42944:SF1">
    <property type="entry name" value="ADENINE DNA GLYCOSYLASE"/>
    <property type="match status" value="1"/>
</dbReference>
<keyword evidence="12" id="KW-0234">DNA repair</keyword>
<dbReference type="NCBIfam" id="TIGR01084">
    <property type="entry name" value="mutY"/>
    <property type="match status" value="1"/>
</dbReference>
<dbReference type="CDD" id="cd03431">
    <property type="entry name" value="NUDIX_DNA_Glycosylase_C-MutY"/>
    <property type="match status" value="1"/>
</dbReference>
<dbReference type="GO" id="GO:0006284">
    <property type="term" value="P:base-excision repair"/>
    <property type="evidence" value="ECO:0007669"/>
    <property type="project" value="UniProtKB-UniRule"/>
</dbReference>
<dbReference type="InterPro" id="IPR023170">
    <property type="entry name" value="HhH_base_excis_C"/>
</dbReference>
<evidence type="ECO:0000256" key="12">
    <source>
        <dbReference type="ARBA" id="ARBA00023204"/>
    </source>
</evidence>
<dbReference type="FunFam" id="1.10.340.30:FF:000010">
    <property type="entry name" value="Adenine DNA glycosylase"/>
    <property type="match status" value="1"/>
</dbReference>
<evidence type="ECO:0000313" key="16">
    <source>
        <dbReference type="EMBL" id="KAA6302734.1"/>
    </source>
</evidence>
<keyword evidence="10 14" id="KW-0408">Iron</keyword>
<dbReference type="GO" id="GO:0000701">
    <property type="term" value="F:purine-specific mismatch base pair DNA N-glycosylase activity"/>
    <property type="evidence" value="ECO:0007669"/>
    <property type="project" value="UniProtKB-EC"/>
</dbReference>
<evidence type="ECO:0000256" key="6">
    <source>
        <dbReference type="ARBA" id="ARBA00022485"/>
    </source>
</evidence>